<accession>A0A1D3L239</accession>
<sequence length="99" mass="11303">MVNYHYIRGHKVCFSEENPEKEFSREYYEDTGSEVGDRTQRPCVRCGKKPDPEGYDACLGKLPGVKYACCGHGVEEGHIIFENGTTLKGCFTVTYRRKE</sequence>
<dbReference type="Proteomes" id="UP000094707">
    <property type="component" value="Chromosome I"/>
</dbReference>
<reference evidence="1 2" key="1">
    <citation type="submission" date="2016-08" db="EMBL/GenBank/DDBJ databases">
        <authorList>
            <person name="Seilhamer J.J."/>
        </authorList>
    </citation>
    <scope>NUCLEOTIDE SEQUENCE [LARGE SCALE GENOMIC DNA]</scope>
    <source>
        <strain evidence="1">Buetzberg</strain>
    </source>
</reference>
<dbReference type="RefSeq" id="WP_071906761.1">
    <property type="nucleotide sequence ID" value="NZ_LT607756.1"/>
</dbReference>
<proteinExistence type="predicted"/>
<keyword evidence="2" id="KW-1185">Reference proteome</keyword>
<dbReference type="AlphaFoldDB" id="A0A1D3L239"/>
<gene>
    <name evidence="1" type="ORF">MCBB_1066</name>
</gene>
<dbReference type="KEGG" id="mcub:MCBB_1066"/>
<dbReference type="GeneID" id="30411911"/>
<evidence type="ECO:0000313" key="2">
    <source>
        <dbReference type="Proteomes" id="UP000094707"/>
    </source>
</evidence>
<evidence type="ECO:0000313" key="1">
    <source>
        <dbReference type="EMBL" id="SCG85625.1"/>
    </source>
</evidence>
<dbReference type="EMBL" id="LT607756">
    <property type="protein sequence ID" value="SCG85625.1"/>
    <property type="molecule type" value="Genomic_DNA"/>
</dbReference>
<organism evidence="1 2">
    <name type="scientific">Methanobacterium congolense</name>
    <dbReference type="NCBI Taxonomy" id="118062"/>
    <lineage>
        <taxon>Archaea</taxon>
        <taxon>Methanobacteriati</taxon>
        <taxon>Methanobacteriota</taxon>
        <taxon>Methanomada group</taxon>
        <taxon>Methanobacteria</taxon>
        <taxon>Methanobacteriales</taxon>
        <taxon>Methanobacteriaceae</taxon>
        <taxon>Methanobacterium</taxon>
    </lineage>
</organism>
<protein>
    <submittedName>
        <fullName evidence="1">Uncharacterized protein</fullName>
    </submittedName>
</protein>
<name>A0A1D3L239_9EURY</name>